<gene>
    <name evidence="2" type="primary">LOC100330805</name>
</gene>
<reference evidence="2" key="1">
    <citation type="submission" date="2025-08" db="UniProtKB">
        <authorList>
            <consortium name="RefSeq"/>
        </authorList>
    </citation>
    <scope>IDENTIFICATION</scope>
    <source>
        <strain evidence="2">Tuebingen</strain>
        <tissue evidence="2">Fibroblasts and whole tissue</tissue>
    </source>
</reference>
<dbReference type="RefSeq" id="XP_073810954.1">
    <property type="nucleotide sequence ID" value="XM_073954853.1"/>
</dbReference>
<accession>A0AC58JWR9</accession>
<proteinExistence type="predicted"/>
<keyword evidence="1" id="KW-1185">Reference proteome</keyword>
<name>A0AC58JWR9_DANRE</name>
<evidence type="ECO:0000313" key="2">
    <source>
        <dbReference type="RefSeq" id="XP_073810954.1"/>
    </source>
</evidence>
<sequence length="400" mass="42555">MNTQTSRTSAENKRRTVLKDNSWIRRNTEQEEAVDDDPNFGRVVLGQVKPAEVDSQSVSADQTAGNSGTSFCSLSKRFSGSQELLSKGGTNTSSTKSAVTVPPSPTKPPVPAKKPALNMSPNAQSSFTAKVFSANSNSKTLSPVKSSFGEKFPEVTAASPSTNGISSSSSSSALSATSTSSSVKSSAVTTPVNQTVNTQSSSVKSSVVTTPVNQTVNTQSRTSITNTKTSVLEDWTPAKPADKPSVSLKTSDVSYSPTRSSPSAVTVNTRYSYRSDSAPLDELSDSLLSGSVYSQPVRSQTQTRSVYSEFPADSASLSSSLESSRPMSSRDLCSVCGKAMAGGERMILEELKINSHTSCFRCAVCRCDLGSLEAGKSLWVYRERVNCSNCYSKVRGQWYI</sequence>
<organism evidence="1 2">
    <name type="scientific">Danio rerio</name>
    <name type="common">Zebrafish</name>
    <name type="synonym">Brachydanio rerio</name>
    <dbReference type="NCBI Taxonomy" id="7955"/>
    <lineage>
        <taxon>Eukaryota</taxon>
        <taxon>Metazoa</taxon>
        <taxon>Chordata</taxon>
        <taxon>Craniata</taxon>
        <taxon>Vertebrata</taxon>
        <taxon>Euteleostomi</taxon>
        <taxon>Actinopterygii</taxon>
        <taxon>Neopterygii</taxon>
        <taxon>Teleostei</taxon>
        <taxon>Ostariophysi</taxon>
        <taxon>Cypriniformes</taxon>
        <taxon>Danionidae</taxon>
        <taxon>Danioninae</taxon>
        <taxon>Danio</taxon>
    </lineage>
</organism>
<evidence type="ECO:0000313" key="1">
    <source>
        <dbReference type="Proteomes" id="UP000000437"/>
    </source>
</evidence>
<dbReference type="Proteomes" id="UP000000437">
    <property type="component" value="Chromosome 6"/>
</dbReference>
<protein>
    <submittedName>
        <fullName evidence="2">Uncharacterized protein isoform X1</fullName>
    </submittedName>
</protein>